<dbReference type="InterPro" id="IPR027417">
    <property type="entry name" value="P-loop_NTPase"/>
</dbReference>
<dbReference type="GO" id="GO:0005524">
    <property type="term" value="F:ATP binding"/>
    <property type="evidence" value="ECO:0007669"/>
    <property type="project" value="UniProtKB-KW"/>
</dbReference>
<keyword evidence="1" id="KW-0547">Nucleotide-binding</keyword>
<dbReference type="eggNOG" id="arCOG01175">
    <property type="taxonomic scope" value="Archaea"/>
</dbReference>
<gene>
    <name evidence="4" type="ordered locus">Halxa_2789</name>
</gene>
<accession>F8D3N8</accession>
<keyword evidence="2" id="KW-0067">ATP-binding</keyword>
<dbReference type="GO" id="GO:0009898">
    <property type="term" value="C:cytoplasmic side of plasma membrane"/>
    <property type="evidence" value="ECO:0007669"/>
    <property type="project" value="TreeGrafter"/>
</dbReference>
<feature type="domain" description="CobQ/CobB/MinD/ParA nucleotide binding" evidence="3">
    <location>
        <begin position="2"/>
        <end position="187"/>
    </location>
</feature>
<dbReference type="PANTHER" id="PTHR43384:SF6">
    <property type="entry name" value="SEPTUM SITE-DETERMINING PROTEIN MIND HOMOLOG, CHLOROPLASTIC"/>
    <property type="match status" value="1"/>
</dbReference>
<keyword evidence="5" id="KW-1185">Reference proteome</keyword>
<protein>
    <submittedName>
        <fullName evidence="4">Chromosome partitioning ATPase</fullName>
    </submittedName>
</protein>
<evidence type="ECO:0000259" key="3">
    <source>
        <dbReference type="Pfam" id="PF01656"/>
    </source>
</evidence>
<sequence>MIAIAGSKGGCGKSTVTLGLSTAFARGEPLTPAIAIDADRQLPNLHVMTDRDREPTLAALERGVTLKEIAQEHPCESTVGIVSAPKPSDAFEFDSLADHADLEGTQVLLDCPAGAGPDLVEPLRSADGVIVVAGDSERSLEAAETTIDVARRLGVPVYGAVLNRRSAVPDRAAEWRGVPILGCVPDRPSPLANDEVAAAFDDIVERLRAQSPRERAPPTTGGDRIPVGADALDRHLEGGLPAGSVVALVADPASQAERLLYRATELRGTLYLSTAQSRETVRRAIETTAADAGEPTIRRVAGDDALEEATALVENLPDAATLIVDPVNELERRERSAYVSFLDTLSERLAETGGLAILHCLDLDDPANRAATLRAADAVFELETVGSGLESDVGHAVSVTKYRPDADAIGTVPIDFGAVNAGAGPIESPSNAD</sequence>
<dbReference type="GO" id="GO:0051782">
    <property type="term" value="P:negative regulation of cell division"/>
    <property type="evidence" value="ECO:0007669"/>
    <property type="project" value="TreeGrafter"/>
</dbReference>
<dbReference type="GeneID" id="10797742"/>
<dbReference type="GO" id="GO:0005829">
    <property type="term" value="C:cytosol"/>
    <property type="evidence" value="ECO:0007669"/>
    <property type="project" value="TreeGrafter"/>
</dbReference>
<dbReference type="AlphaFoldDB" id="F8D3N8"/>
<dbReference type="SUPFAM" id="SSF52540">
    <property type="entry name" value="P-loop containing nucleoside triphosphate hydrolases"/>
    <property type="match status" value="2"/>
</dbReference>
<evidence type="ECO:0000313" key="4">
    <source>
        <dbReference type="EMBL" id="AEH37405.1"/>
    </source>
</evidence>
<dbReference type="KEGG" id="hxa:Halxa_2789"/>
<dbReference type="EMBL" id="CP002839">
    <property type="protein sequence ID" value="AEH37405.1"/>
    <property type="molecule type" value="Genomic_DNA"/>
</dbReference>
<dbReference type="Pfam" id="PF23442">
    <property type="entry name" value="DUF7125"/>
    <property type="match status" value="1"/>
</dbReference>
<reference evidence="4 5" key="1">
    <citation type="journal article" date="2012" name="Stand. Genomic Sci.">
        <title>Complete genome sequence of Halopiger xanaduensis type strain (SH-6(T)).</title>
        <authorList>
            <person name="Anderson I."/>
            <person name="Tindall B.J."/>
            <person name="Rohde M."/>
            <person name="Lucas S."/>
            <person name="Han J."/>
            <person name="Lapidus A."/>
            <person name="Cheng J.F."/>
            <person name="Goodwin L."/>
            <person name="Pitluck S."/>
            <person name="Peters L."/>
            <person name="Pati A."/>
            <person name="Mikhailova N."/>
            <person name="Pagani I."/>
            <person name="Teshima H."/>
            <person name="Han C."/>
            <person name="Tapia R."/>
            <person name="Land M."/>
            <person name="Woyke T."/>
            <person name="Klenk H.P."/>
            <person name="Kyrpides N."/>
            <person name="Ivanova N."/>
        </authorList>
    </citation>
    <scope>NUCLEOTIDE SEQUENCE [LARGE SCALE GENOMIC DNA]</scope>
    <source>
        <strain evidence="5">DSM 18323 / JCM 14033 / SH-6</strain>
    </source>
</reference>
<dbReference type="HOGENOM" id="CLU_629492_0_0_2"/>
<name>F8D3N8_HALXS</name>
<dbReference type="GO" id="GO:0016887">
    <property type="term" value="F:ATP hydrolysis activity"/>
    <property type="evidence" value="ECO:0007669"/>
    <property type="project" value="TreeGrafter"/>
</dbReference>
<evidence type="ECO:0000313" key="5">
    <source>
        <dbReference type="Proteomes" id="UP000006794"/>
    </source>
</evidence>
<proteinExistence type="predicted"/>
<dbReference type="InterPro" id="IPR055549">
    <property type="entry name" value="DUF7125"/>
</dbReference>
<organism evidence="4 5">
    <name type="scientific">Halopiger xanaduensis (strain DSM 18323 / JCM 14033 / SH-6)</name>
    <dbReference type="NCBI Taxonomy" id="797210"/>
    <lineage>
        <taxon>Archaea</taxon>
        <taxon>Methanobacteriati</taxon>
        <taxon>Methanobacteriota</taxon>
        <taxon>Stenosarchaea group</taxon>
        <taxon>Halobacteria</taxon>
        <taxon>Halobacteriales</taxon>
        <taxon>Natrialbaceae</taxon>
        <taxon>Halopiger</taxon>
    </lineage>
</organism>
<dbReference type="RefSeq" id="WP_013880295.1">
    <property type="nucleotide sequence ID" value="NC_015666.1"/>
</dbReference>
<evidence type="ECO:0000256" key="2">
    <source>
        <dbReference type="ARBA" id="ARBA00022840"/>
    </source>
</evidence>
<evidence type="ECO:0000256" key="1">
    <source>
        <dbReference type="ARBA" id="ARBA00022741"/>
    </source>
</evidence>
<dbReference type="eggNOG" id="arCOG06259">
    <property type="taxonomic scope" value="Archaea"/>
</dbReference>
<dbReference type="PANTHER" id="PTHR43384">
    <property type="entry name" value="SEPTUM SITE-DETERMINING PROTEIN MIND HOMOLOG, CHLOROPLASTIC-RELATED"/>
    <property type="match status" value="1"/>
</dbReference>
<dbReference type="Pfam" id="PF01656">
    <property type="entry name" value="CbiA"/>
    <property type="match status" value="1"/>
</dbReference>
<dbReference type="InterPro" id="IPR002586">
    <property type="entry name" value="CobQ/CobB/MinD/ParA_Nub-bd_dom"/>
</dbReference>
<dbReference type="Gene3D" id="3.40.50.300">
    <property type="entry name" value="P-loop containing nucleotide triphosphate hydrolases"/>
    <property type="match status" value="2"/>
</dbReference>
<dbReference type="STRING" id="797210.Halxa_2789"/>
<dbReference type="InterPro" id="IPR050625">
    <property type="entry name" value="ParA/MinD_ATPase"/>
</dbReference>
<dbReference type="Proteomes" id="UP000006794">
    <property type="component" value="Chromosome"/>
</dbReference>